<accession>A0ABP6WNR3</accession>
<dbReference type="EMBL" id="BAAAZN010000008">
    <property type="protein sequence ID" value="GAA3553132.1"/>
    <property type="molecule type" value="Genomic_DNA"/>
</dbReference>
<evidence type="ECO:0000256" key="3">
    <source>
        <dbReference type="ARBA" id="ARBA00022960"/>
    </source>
</evidence>
<dbReference type="CDD" id="cd13432">
    <property type="entry name" value="LDT_IgD_like_2"/>
    <property type="match status" value="1"/>
</dbReference>
<evidence type="ECO:0000313" key="11">
    <source>
        <dbReference type="Proteomes" id="UP001500689"/>
    </source>
</evidence>
<dbReference type="Pfam" id="PF03734">
    <property type="entry name" value="YkuD"/>
    <property type="match status" value="1"/>
</dbReference>
<dbReference type="SUPFAM" id="SSF141523">
    <property type="entry name" value="L,D-transpeptidase catalytic domain-like"/>
    <property type="match status" value="1"/>
</dbReference>
<evidence type="ECO:0000256" key="5">
    <source>
        <dbReference type="ARBA" id="ARBA00023315"/>
    </source>
</evidence>
<dbReference type="InterPro" id="IPR050979">
    <property type="entry name" value="LD-transpeptidase"/>
</dbReference>
<evidence type="ECO:0000256" key="8">
    <source>
        <dbReference type="SAM" id="SignalP"/>
    </source>
</evidence>
<organism evidence="10 11">
    <name type="scientific">Amycolatopsis ultiminotia</name>
    <dbReference type="NCBI Taxonomy" id="543629"/>
    <lineage>
        <taxon>Bacteria</taxon>
        <taxon>Bacillati</taxon>
        <taxon>Actinomycetota</taxon>
        <taxon>Actinomycetes</taxon>
        <taxon>Pseudonocardiales</taxon>
        <taxon>Pseudonocardiaceae</taxon>
        <taxon>Amycolatopsis</taxon>
    </lineage>
</organism>
<gene>
    <name evidence="10" type="ORF">GCM10022222_41080</name>
</gene>
<dbReference type="PANTHER" id="PTHR30582">
    <property type="entry name" value="L,D-TRANSPEPTIDASE"/>
    <property type="match status" value="1"/>
</dbReference>
<name>A0ABP6WNR3_9PSEU</name>
<proteinExistence type="predicted"/>
<evidence type="ECO:0000256" key="1">
    <source>
        <dbReference type="ARBA" id="ARBA00004752"/>
    </source>
</evidence>
<feature type="active site" description="Nucleophile" evidence="7">
    <location>
        <position position="340"/>
    </location>
</feature>
<dbReference type="InterPro" id="IPR005490">
    <property type="entry name" value="LD_TPept_cat_dom"/>
</dbReference>
<dbReference type="PROSITE" id="PS52029">
    <property type="entry name" value="LD_TPASE"/>
    <property type="match status" value="1"/>
</dbReference>
<keyword evidence="11" id="KW-1185">Reference proteome</keyword>
<keyword evidence="3 7" id="KW-0133">Cell shape</keyword>
<protein>
    <submittedName>
        <fullName evidence="10">Ig-like domain-containing protein</fullName>
    </submittedName>
</protein>
<keyword evidence="2" id="KW-0808">Transferase</keyword>
<feature type="domain" description="L,D-TPase catalytic" evidence="9">
    <location>
        <begin position="243"/>
        <end position="364"/>
    </location>
</feature>
<feature type="active site" description="Proton donor/acceptor" evidence="7">
    <location>
        <position position="322"/>
    </location>
</feature>
<keyword evidence="5" id="KW-0012">Acyltransferase</keyword>
<reference evidence="11" key="1">
    <citation type="journal article" date="2019" name="Int. J. Syst. Evol. Microbiol.">
        <title>The Global Catalogue of Microorganisms (GCM) 10K type strain sequencing project: providing services to taxonomists for standard genome sequencing and annotation.</title>
        <authorList>
            <consortium name="The Broad Institute Genomics Platform"/>
            <consortium name="The Broad Institute Genome Sequencing Center for Infectious Disease"/>
            <person name="Wu L."/>
            <person name="Ma J."/>
        </authorList>
    </citation>
    <scope>NUCLEOTIDE SEQUENCE [LARGE SCALE GENOMIC DNA]</scope>
    <source>
        <strain evidence="11">JCM 16898</strain>
    </source>
</reference>
<evidence type="ECO:0000256" key="6">
    <source>
        <dbReference type="ARBA" id="ARBA00023316"/>
    </source>
</evidence>
<dbReference type="Gene3D" id="2.60.40.3780">
    <property type="match status" value="1"/>
</dbReference>
<evidence type="ECO:0000256" key="4">
    <source>
        <dbReference type="ARBA" id="ARBA00022984"/>
    </source>
</evidence>
<dbReference type="Pfam" id="PF17964">
    <property type="entry name" value="Big_10"/>
    <property type="match status" value="1"/>
</dbReference>
<evidence type="ECO:0000256" key="7">
    <source>
        <dbReference type="PROSITE-ProRule" id="PRU01373"/>
    </source>
</evidence>
<comment type="caution">
    <text evidence="10">The sequence shown here is derived from an EMBL/GenBank/DDBJ whole genome shotgun (WGS) entry which is preliminary data.</text>
</comment>
<dbReference type="Gene3D" id="2.40.440.10">
    <property type="entry name" value="L,D-transpeptidase catalytic domain-like"/>
    <property type="match status" value="1"/>
</dbReference>
<keyword evidence="4 7" id="KW-0573">Peptidoglycan synthesis</keyword>
<dbReference type="CDD" id="cd16913">
    <property type="entry name" value="YkuD_like"/>
    <property type="match status" value="1"/>
</dbReference>
<evidence type="ECO:0000256" key="2">
    <source>
        <dbReference type="ARBA" id="ARBA00022679"/>
    </source>
</evidence>
<sequence length="393" mass="41724">MLERRTVFKAALAAGAAALAAACSTSTDGTAVPQGGGEDGGTPVAPVAKITATPAVDAKDAGVREPVVVKVAQGKLTEVKVTSSSGAELKGDLSGDGLSWTSSEPLGYGKTYTYAAKALGTDQRPAELKGSFGTVSPAKQLRATLNPADDAEVGVGMPISVKFTGGVPKDRVAVEKALKVKTDSDVEGAWGWISATQVDWRPKEYWPENSTVEVEVNLYGVELGDGAYGKADVTTKFKIGRNQVVKVHTPDHTMKVYRGGSEAKSYPCSNGLDAEVERNTPNGTYIVMTKEPHAVFDNARYGYTNVNKKWACRISNHGEYIHENQDNAAAIGKTNNSHGCVNLLEADAKDFFDSALIGDPVEITGAQQKSPTGSDVKDWFYDWATWQTLSAVK</sequence>
<feature type="signal peptide" evidence="8">
    <location>
        <begin position="1"/>
        <end position="20"/>
    </location>
</feature>
<dbReference type="InterPro" id="IPR038063">
    <property type="entry name" value="Transpep_catalytic_dom"/>
</dbReference>
<dbReference type="RefSeq" id="WP_344862114.1">
    <property type="nucleotide sequence ID" value="NZ_BAAAZN010000008.1"/>
</dbReference>
<comment type="pathway">
    <text evidence="1 7">Cell wall biogenesis; peptidoglycan biosynthesis.</text>
</comment>
<feature type="chain" id="PRO_5046302587" evidence="8">
    <location>
        <begin position="21"/>
        <end position="393"/>
    </location>
</feature>
<keyword evidence="8" id="KW-0732">Signal</keyword>
<dbReference type="Proteomes" id="UP001500689">
    <property type="component" value="Unassembled WGS sequence"/>
</dbReference>
<dbReference type="PROSITE" id="PS51318">
    <property type="entry name" value="TAT"/>
    <property type="match status" value="1"/>
</dbReference>
<dbReference type="InterPro" id="IPR041280">
    <property type="entry name" value="Big_10"/>
</dbReference>
<evidence type="ECO:0000259" key="9">
    <source>
        <dbReference type="PROSITE" id="PS52029"/>
    </source>
</evidence>
<keyword evidence="6 7" id="KW-0961">Cell wall biogenesis/degradation</keyword>
<dbReference type="InterPro" id="IPR006311">
    <property type="entry name" value="TAT_signal"/>
</dbReference>
<evidence type="ECO:0000313" key="10">
    <source>
        <dbReference type="EMBL" id="GAA3553132.1"/>
    </source>
</evidence>
<dbReference type="PROSITE" id="PS51257">
    <property type="entry name" value="PROKAR_LIPOPROTEIN"/>
    <property type="match status" value="1"/>
</dbReference>
<dbReference type="Gene3D" id="2.60.40.3710">
    <property type="match status" value="1"/>
</dbReference>
<dbReference type="PANTHER" id="PTHR30582:SF2">
    <property type="entry name" value="L,D-TRANSPEPTIDASE YCIB-RELATED"/>
    <property type="match status" value="1"/>
</dbReference>